<sequence>MPPKKNSLKNPTRPDKPDKPVLKTSHQKTKQQARRAHSATKSKINRERQHRLALGGNTRSQKTLTQIDFVKRAQALLALDDEDENDGLELEYIDGNNWDGEYGESGQSSKRAKSSGNERTGGTEKKSGIAARKEVDETDLEDDERSLTQKGYVIRSSRWRRDGGTRHLHPGLGKRKGVPLMETIGEEPEAEMSDETLQEASTNCDNHIGKRSKKRKASEANVECHSSQIVSPSHLNAGTDTSAAGPVTPRRPTRLVVPSSQSPDSPILTISPRIFKGPPPKFPLAPLSHNVTPKKAASPLKNEYKTPNRGSRMVPYEISESSFYSAGTGSPTRSCAEESVIGLEITPTTSPPACDENSNKTLSTSSQNPTRIEGQEAGFGNPGTNFRDVEKSKNRVIYETDAETEDEEVHDSIFQISGSDNDSWRTQSQLFHDCKSGNDDSDGDGDDNTLHGVTTQHRNSDRATCHTLPEHTLGSEPSMLYYRQPMSLTFDPGSELNDIDTQRLAELFPAVEAENQEGAILPLSTIPEEEHESQQGEREDETTAACAENSQTNLVPNSPPAQQLNTAIEGNIPPPSSPPVVLVASSQQSDVGDAEPDQDGCTDSQIGCQGLVTASQLLTDSMMESVPGPPIWMFNLQGSQEEQEDMV</sequence>
<feature type="compositionally biased region" description="Acidic residues" evidence="1">
    <location>
        <begin position="188"/>
        <end position="197"/>
    </location>
</feature>
<feature type="compositionally biased region" description="Polar residues" evidence="1">
    <location>
        <begin position="105"/>
        <end position="120"/>
    </location>
</feature>
<feature type="compositionally biased region" description="Basic residues" evidence="1">
    <location>
        <begin position="25"/>
        <end position="40"/>
    </location>
</feature>
<feature type="compositionally biased region" description="Basic and acidic residues" evidence="1">
    <location>
        <begin position="12"/>
        <end position="21"/>
    </location>
</feature>
<protein>
    <submittedName>
        <fullName evidence="2">Uncharacterized protein</fullName>
    </submittedName>
</protein>
<feature type="compositionally biased region" description="Basic and acidic residues" evidence="1">
    <location>
        <begin position="121"/>
        <end position="135"/>
    </location>
</feature>
<feature type="compositionally biased region" description="Polar residues" evidence="1">
    <location>
        <begin position="359"/>
        <end position="370"/>
    </location>
</feature>
<feature type="region of interest" description="Disordered" evidence="1">
    <location>
        <begin position="576"/>
        <end position="606"/>
    </location>
</feature>
<dbReference type="AlphaFoldDB" id="A0A2B7XG93"/>
<dbReference type="EMBL" id="PDNC01000010">
    <property type="protein sequence ID" value="PGH08156.1"/>
    <property type="molecule type" value="Genomic_DNA"/>
</dbReference>
<keyword evidence="3" id="KW-1185">Reference proteome</keyword>
<feature type="compositionally biased region" description="Polar residues" evidence="1">
    <location>
        <begin position="548"/>
        <end position="558"/>
    </location>
</feature>
<feature type="region of interest" description="Disordered" evidence="1">
    <location>
        <begin position="344"/>
        <end position="387"/>
    </location>
</feature>
<proteinExistence type="predicted"/>
<gene>
    <name evidence="2" type="ORF">GX51_01309</name>
</gene>
<feature type="region of interest" description="Disordered" evidence="1">
    <location>
        <begin position="1"/>
        <end position="65"/>
    </location>
</feature>
<comment type="caution">
    <text evidence="2">The sequence shown here is derived from an EMBL/GenBank/DDBJ whole genome shotgun (WGS) entry which is preliminary data.</text>
</comment>
<feature type="region of interest" description="Disordered" evidence="1">
    <location>
        <begin position="433"/>
        <end position="462"/>
    </location>
</feature>
<feature type="compositionally biased region" description="Acidic residues" evidence="1">
    <location>
        <begin position="79"/>
        <end position="92"/>
    </location>
</feature>
<accession>A0A2B7XG93</accession>
<evidence type="ECO:0000313" key="3">
    <source>
        <dbReference type="Proteomes" id="UP000224080"/>
    </source>
</evidence>
<feature type="compositionally biased region" description="Low complexity" evidence="1">
    <location>
        <begin position="579"/>
        <end position="589"/>
    </location>
</feature>
<reference evidence="2 3" key="1">
    <citation type="submission" date="2017-10" db="EMBL/GenBank/DDBJ databases">
        <title>Comparative genomics in systemic dimorphic fungi from Ajellomycetaceae.</title>
        <authorList>
            <person name="Munoz J.F."/>
            <person name="Mcewen J.G."/>
            <person name="Clay O.K."/>
            <person name="Cuomo C.A."/>
        </authorList>
    </citation>
    <scope>NUCLEOTIDE SEQUENCE [LARGE SCALE GENOMIC DNA]</scope>
    <source>
        <strain evidence="2 3">UAMH130</strain>
    </source>
</reference>
<feature type="compositionally biased region" description="Polar residues" evidence="1">
    <location>
        <begin position="224"/>
        <end position="242"/>
    </location>
</feature>
<feature type="region of interest" description="Disordered" evidence="1">
    <location>
        <begin position="188"/>
        <end position="313"/>
    </location>
</feature>
<feature type="region of interest" description="Disordered" evidence="1">
    <location>
        <begin position="526"/>
        <end position="558"/>
    </location>
</feature>
<evidence type="ECO:0000313" key="2">
    <source>
        <dbReference type="EMBL" id="PGH08156.1"/>
    </source>
</evidence>
<dbReference type="Proteomes" id="UP000224080">
    <property type="component" value="Unassembled WGS sequence"/>
</dbReference>
<name>A0A2B7XG93_9EURO</name>
<feature type="region of interest" description="Disordered" evidence="1">
    <location>
        <begin position="79"/>
        <end position="148"/>
    </location>
</feature>
<dbReference type="OrthoDB" id="73788at2759"/>
<evidence type="ECO:0000256" key="1">
    <source>
        <dbReference type="SAM" id="MobiDB-lite"/>
    </source>
</evidence>
<dbReference type="STRING" id="2060905.A0A2B7XG93"/>
<organism evidence="2 3">
    <name type="scientific">Blastomyces parvus</name>
    <dbReference type="NCBI Taxonomy" id="2060905"/>
    <lineage>
        <taxon>Eukaryota</taxon>
        <taxon>Fungi</taxon>
        <taxon>Dikarya</taxon>
        <taxon>Ascomycota</taxon>
        <taxon>Pezizomycotina</taxon>
        <taxon>Eurotiomycetes</taxon>
        <taxon>Eurotiomycetidae</taxon>
        <taxon>Onygenales</taxon>
        <taxon>Ajellomycetaceae</taxon>
        <taxon>Blastomyces</taxon>
    </lineage>
</organism>